<dbReference type="PANTHER" id="PTHR41247">
    <property type="entry name" value="HTH-TYPE TRANSCRIPTIONAL REPRESSOR YCNK"/>
    <property type="match status" value="1"/>
</dbReference>
<dbReference type="Proteomes" id="UP000199161">
    <property type="component" value="Unassembled WGS sequence"/>
</dbReference>
<accession>A0A1I1IAW7</accession>
<dbReference type="PROSITE" id="PS51257">
    <property type="entry name" value="PROKAR_LIPOPROTEIN"/>
    <property type="match status" value="1"/>
</dbReference>
<dbReference type="SUPFAM" id="SSF160387">
    <property type="entry name" value="NosL/MerB-like"/>
    <property type="match status" value="1"/>
</dbReference>
<organism evidence="2 3">
    <name type="scientific">Natronobacterium haloterrestre</name>
    <name type="common">Halobiforma haloterrestris</name>
    <dbReference type="NCBI Taxonomy" id="148448"/>
    <lineage>
        <taxon>Archaea</taxon>
        <taxon>Methanobacteriati</taxon>
        <taxon>Methanobacteriota</taxon>
        <taxon>Stenosarchaea group</taxon>
        <taxon>Halobacteria</taxon>
        <taxon>Halobacteriales</taxon>
        <taxon>Natrialbaceae</taxon>
        <taxon>Natronobacterium</taxon>
    </lineage>
</organism>
<evidence type="ECO:0000313" key="3">
    <source>
        <dbReference type="Proteomes" id="UP000199161"/>
    </source>
</evidence>
<proteinExistence type="predicted"/>
<dbReference type="PANTHER" id="PTHR41247:SF1">
    <property type="entry name" value="HTH-TYPE TRANSCRIPTIONAL REPRESSOR YCNK"/>
    <property type="match status" value="1"/>
</dbReference>
<protein>
    <submittedName>
        <fullName evidence="2">Nitrous oxide reductase accessory protein NosL</fullName>
    </submittedName>
</protein>
<dbReference type="Pfam" id="PF05573">
    <property type="entry name" value="NosL"/>
    <property type="match status" value="1"/>
</dbReference>
<name>A0A1I1IAW7_NATHA</name>
<evidence type="ECO:0000256" key="1">
    <source>
        <dbReference type="SAM" id="MobiDB-lite"/>
    </source>
</evidence>
<dbReference type="RefSeq" id="WP_089788657.1">
    <property type="nucleotide sequence ID" value="NZ_FOKW01000007.1"/>
</dbReference>
<dbReference type="AlphaFoldDB" id="A0A1I1IAW7"/>
<dbReference type="InterPro" id="IPR008719">
    <property type="entry name" value="N2O_reductase_NosL"/>
</dbReference>
<evidence type="ECO:0000313" key="2">
    <source>
        <dbReference type="EMBL" id="SFC33205.1"/>
    </source>
</evidence>
<dbReference type="EMBL" id="FOKW01000007">
    <property type="protein sequence ID" value="SFC33205.1"/>
    <property type="molecule type" value="Genomic_DNA"/>
</dbReference>
<dbReference type="OrthoDB" id="241788at2157"/>
<keyword evidence="3" id="KW-1185">Reference proteome</keyword>
<feature type="region of interest" description="Disordered" evidence="1">
    <location>
        <begin position="28"/>
        <end position="74"/>
    </location>
</feature>
<reference evidence="3" key="1">
    <citation type="submission" date="2016-10" db="EMBL/GenBank/DDBJ databases">
        <authorList>
            <person name="Varghese N."/>
            <person name="Submissions S."/>
        </authorList>
    </citation>
    <scope>NUCLEOTIDE SEQUENCE [LARGE SCALE GENOMIC DNA]</scope>
    <source>
        <strain evidence="3">DSM 13078</strain>
    </source>
</reference>
<feature type="compositionally biased region" description="Acidic residues" evidence="1">
    <location>
        <begin position="32"/>
        <end position="74"/>
    </location>
</feature>
<sequence>MEQRFHRYGRRRVLGAIGVGTALGLAGCLGDDSTDDDSNGGEESNEGADGTDETSDGESDSSDSGADDDTDDTASVEEAVAFPEGRDCTVCNMVAADHPDWNAQLVHEDGHREFFCSTGCLAAYYAVPETFDGPETEIAGVWVTDYESGDLVDASEASFVRVSDPDHVDDVMTRNPTPFADRDDAESFVAEFDAYDEDDIIELSAFDRDLAEYYRGNILEGNDGGDTEHGH</sequence>
<gene>
    <name evidence="2" type="ORF">SAMN05444422_10746</name>
</gene>